<reference evidence="2" key="1">
    <citation type="submission" date="2021-02" db="EMBL/GenBank/DDBJ databases">
        <authorList>
            <person name="Nowell W R."/>
        </authorList>
    </citation>
    <scope>NUCLEOTIDE SEQUENCE</scope>
</reference>
<proteinExistence type="predicted"/>
<evidence type="ECO:0000313" key="3">
    <source>
        <dbReference type="Proteomes" id="UP000663866"/>
    </source>
</evidence>
<name>A0A819YT61_9BILA</name>
<keyword evidence="3" id="KW-1185">Reference proteome</keyword>
<dbReference type="AlphaFoldDB" id="A0A819YT61"/>
<dbReference type="Proteomes" id="UP000663866">
    <property type="component" value="Unassembled WGS sequence"/>
</dbReference>
<feature type="region of interest" description="Disordered" evidence="1">
    <location>
        <begin position="1"/>
        <end position="75"/>
    </location>
</feature>
<organism evidence="2 3">
    <name type="scientific">Rotaria magnacalcarata</name>
    <dbReference type="NCBI Taxonomy" id="392030"/>
    <lineage>
        <taxon>Eukaryota</taxon>
        <taxon>Metazoa</taxon>
        <taxon>Spiralia</taxon>
        <taxon>Gnathifera</taxon>
        <taxon>Rotifera</taxon>
        <taxon>Eurotatoria</taxon>
        <taxon>Bdelloidea</taxon>
        <taxon>Philodinida</taxon>
        <taxon>Philodinidae</taxon>
        <taxon>Rotaria</taxon>
    </lineage>
</organism>
<dbReference type="EMBL" id="CAJOBG010005683">
    <property type="protein sequence ID" value="CAF4161737.1"/>
    <property type="molecule type" value="Genomic_DNA"/>
</dbReference>
<evidence type="ECO:0000256" key="1">
    <source>
        <dbReference type="SAM" id="MobiDB-lite"/>
    </source>
</evidence>
<comment type="caution">
    <text evidence="2">The sequence shown here is derived from an EMBL/GenBank/DDBJ whole genome shotgun (WGS) entry which is preliminary data.</text>
</comment>
<protein>
    <submittedName>
        <fullName evidence="2">Uncharacterized protein</fullName>
    </submittedName>
</protein>
<accession>A0A819YT61</accession>
<sequence>GGGGYGMGGPPRGGYDDGFGAFGAASGFGFGQSYGSSSGGGPMRRGGGGRGGGAPYGRGGGRGGGGGGGGYRGRN</sequence>
<gene>
    <name evidence="2" type="ORF">OVN521_LOCUS24177</name>
</gene>
<evidence type="ECO:0000313" key="2">
    <source>
        <dbReference type="EMBL" id="CAF4161737.1"/>
    </source>
</evidence>
<feature type="non-terminal residue" evidence="2">
    <location>
        <position position="1"/>
    </location>
</feature>